<evidence type="ECO:0000313" key="1">
    <source>
        <dbReference type="EMBL" id="KAH7919739.1"/>
    </source>
</evidence>
<reference evidence="1" key="1">
    <citation type="journal article" date="2021" name="New Phytol.">
        <title>Evolutionary innovations through gain and loss of genes in the ectomycorrhizal Boletales.</title>
        <authorList>
            <person name="Wu G."/>
            <person name="Miyauchi S."/>
            <person name="Morin E."/>
            <person name="Kuo A."/>
            <person name="Drula E."/>
            <person name="Varga T."/>
            <person name="Kohler A."/>
            <person name="Feng B."/>
            <person name="Cao Y."/>
            <person name="Lipzen A."/>
            <person name="Daum C."/>
            <person name="Hundley H."/>
            <person name="Pangilinan J."/>
            <person name="Johnson J."/>
            <person name="Barry K."/>
            <person name="LaButti K."/>
            <person name="Ng V."/>
            <person name="Ahrendt S."/>
            <person name="Min B."/>
            <person name="Choi I.G."/>
            <person name="Park H."/>
            <person name="Plett J.M."/>
            <person name="Magnuson J."/>
            <person name="Spatafora J.W."/>
            <person name="Nagy L.G."/>
            <person name="Henrissat B."/>
            <person name="Grigoriev I.V."/>
            <person name="Yang Z.L."/>
            <person name="Xu J."/>
            <person name="Martin F.M."/>
        </authorList>
    </citation>
    <scope>NUCLEOTIDE SEQUENCE</scope>
    <source>
        <strain evidence="1">KUC20120723A-06</strain>
    </source>
</reference>
<evidence type="ECO:0000313" key="2">
    <source>
        <dbReference type="Proteomes" id="UP000790709"/>
    </source>
</evidence>
<gene>
    <name evidence="1" type="ORF">BV22DRAFT_846114</name>
</gene>
<protein>
    <submittedName>
        <fullName evidence="1">Cytochrome P450</fullName>
    </submittedName>
</protein>
<proteinExistence type="predicted"/>
<sequence>MTPSLSSSFHEAMSASIKAYIIGLLTAFVVAVRLLKRNRSRTSLPLPPGPTPLPLVGNVIGIKTDAPWVTYREWAATYGDLVYSRLLNLDIIIINSEKVAKELLEHRSHNYSDRAIVSINKLFGMSTLTANIGYGDTWRTHRRFLHQAFRPVAAATHRPTQLRKARDLMLNLVETPDQEDFPKHLKHLQSFATSTIMSIVYGYEPLPHNDPLVDIVEKASLDISVTVTPESAALLVSFPALQNIPAWFPGASFKRNAAIVRKHISDMIEFPFKYVQDEMARGTATPSMVSDALEGFEKADDIDELEAMKGAFATAFVAGAETTSSVLLVFMLAMVLHPEIQKRAQAEIDNVTGGDRLPDFEDRSSLPFVEAVFRETLRWHPVIPLGVAHAATESDVFEGYSIPKGATIIANAWAMSRDEARYPDAEEFRAERFLTADGALTDDTVSFAFGFGRRVCVGRYMADASVWSAMVHFLAIFDLTKPDGVGDFEPKWTTGLGTHPAPFPCRIAPRSPSSARLTEMVRSPV</sequence>
<dbReference type="EMBL" id="MU266635">
    <property type="protein sequence ID" value="KAH7919739.1"/>
    <property type="molecule type" value="Genomic_DNA"/>
</dbReference>
<organism evidence="1 2">
    <name type="scientific">Leucogyrophana mollusca</name>
    <dbReference type="NCBI Taxonomy" id="85980"/>
    <lineage>
        <taxon>Eukaryota</taxon>
        <taxon>Fungi</taxon>
        <taxon>Dikarya</taxon>
        <taxon>Basidiomycota</taxon>
        <taxon>Agaricomycotina</taxon>
        <taxon>Agaricomycetes</taxon>
        <taxon>Agaricomycetidae</taxon>
        <taxon>Boletales</taxon>
        <taxon>Boletales incertae sedis</taxon>
        <taxon>Leucogyrophana</taxon>
    </lineage>
</organism>
<name>A0ACB8B2H5_9AGAM</name>
<accession>A0ACB8B2H5</accession>
<comment type="caution">
    <text evidence="1">The sequence shown here is derived from an EMBL/GenBank/DDBJ whole genome shotgun (WGS) entry which is preliminary data.</text>
</comment>
<dbReference type="Proteomes" id="UP000790709">
    <property type="component" value="Unassembled WGS sequence"/>
</dbReference>
<keyword evidence="2" id="KW-1185">Reference proteome</keyword>